<feature type="transmembrane region" description="Helical" evidence="2">
    <location>
        <begin position="199"/>
        <end position="216"/>
    </location>
</feature>
<feature type="domain" description="HTH cro/C1-type" evidence="3">
    <location>
        <begin position="7"/>
        <end position="61"/>
    </location>
</feature>
<gene>
    <name evidence="4" type="ORF">IAA19_05630</name>
</gene>
<keyword evidence="1" id="KW-0238">DNA-binding</keyword>
<comment type="caution">
    <text evidence="4">The sequence shown here is derived from an EMBL/GenBank/DDBJ whole genome shotgun (WGS) entry which is preliminary data.</text>
</comment>
<evidence type="ECO:0000313" key="5">
    <source>
        <dbReference type="Proteomes" id="UP000824062"/>
    </source>
</evidence>
<dbReference type="SMART" id="SM00530">
    <property type="entry name" value="HTH_XRE"/>
    <property type="match status" value="1"/>
</dbReference>
<dbReference type="CDD" id="cd00093">
    <property type="entry name" value="HTH_XRE"/>
    <property type="match status" value="1"/>
</dbReference>
<protein>
    <submittedName>
        <fullName evidence="4">Helix-turn-helix domain-containing protein</fullName>
    </submittedName>
</protein>
<feature type="transmembrane region" description="Helical" evidence="2">
    <location>
        <begin position="252"/>
        <end position="269"/>
    </location>
</feature>
<keyword evidence="2" id="KW-1133">Transmembrane helix</keyword>
<dbReference type="EMBL" id="DXBM01000048">
    <property type="protein sequence ID" value="HIZ46483.1"/>
    <property type="molecule type" value="Genomic_DNA"/>
</dbReference>
<evidence type="ECO:0000313" key="4">
    <source>
        <dbReference type="EMBL" id="HIZ46483.1"/>
    </source>
</evidence>
<name>A0A9D2EYS5_9ACTN</name>
<proteinExistence type="predicted"/>
<dbReference type="InterPro" id="IPR010982">
    <property type="entry name" value="Lambda_DNA-bd_dom_sf"/>
</dbReference>
<feature type="transmembrane region" description="Helical" evidence="2">
    <location>
        <begin position="82"/>
        <end position="105"/>
    </location>
</feature>
<dbReference type="GO" id="GO:0003677">
    <property type="term" value="F:DNA binding"/>
    <property type="evidence" value="ECO:0007669"/>
    <property type="project" value="UniProtKB-KW"/>
</dbReference>
<organism evidence="4 5">
    <name type="scientific">Candidatus Olsenella pullistercoris</name>
    <dbReference type="NCBI Taxonomy" id="2838712"/>
    <lineage>
        <taxon>Bacteria</taxon>
        <taxon>Bacillati</taxon>
        <taxon>Actinomycetota</taxon>
        <taxon>Coriobacteriia</taxon>
        <taxon>Coriobacteriales</taxon>
        <taxon>Atopobiaceae</taxon>
        <taxon>Olsenella</taxon>
    </lineage>
</organism>
<evidence type="ECO:0000256" key="1">
    <source>
        <dbReference type="ARBA" id="ARBA00023125"/>
    </source>
</evidence>
<evidence type="ECO:0000259" key="3">
    <source>
        <dbReference type="PROSITE" id="PS50943"/>
    </source>
</evidence>
<feature type="transmembrane region" description="Helical" evidence="2">
    <location>
        <begin position="111"/>
        <end position="131"/>
    </location>
</feature>
<dbReference type="PANTHER" id="PTHR46558:SF15">
    <property type="entry name" value="HELIX-TURN-HELIX DOMAIN PROTEIN"/>
    <property type="match status" value="1"/>
</dbReference>
<keyword evidence="2" id="KW-0472">Membrane</keyword>
<reference evidence="4" key="1">
    <citation type="journal article" date="2021" name="PeerJ">
        <title>Extensive microbial diversity within the chicken gut microbiome revealed by metagenomics and culture.</title>
        <authorList>
            <person name="Gilroy R."/>
            <person name="Ravi A."/>
            <person name="Getino M."/>
            <person name="Pursley I."/>
            <person name="Horton D.L."/>
            <person name="Alikhan N.F."/>
            <person name="Baker D."/>
            <person name="Gharbi K."/>
            <person name="Hall N."/>
            <person name="Watson M."/>
            <person name="Adriaenssens E.M."/>
            <person name="Foster-Nyarko E."/>
            <person name="Jarju S."/>
            <person name="Secka A."/>
            <person name="Antonio M."/>
            <person name="Oren A."/>
            <person name="Chaudhuri R.R."/>
            <person name="La Ragione R."/>
            <person name="Hildebrand F."/>
            <person name="Pallen M.J."/>
        </authorList>
    </citation>
    <scope>NUCLEOTIDE SEQUENCE</scope>
    <source>
        <strain evidence="4">ChiHjej12B11-14209</strain>
    </source>
</reference>
<feature type="transmembrane region" description="Helical" evidence="2">
    <location>
        <begin position="169"/>
        <end position="187"/>
    </location>
</feature>
<feature type="transmembrane region" description="Helical" evidence="2">
    <location>
        <begin position="223"/>
        <end position="246"/>
    </location>
</feature>
<evidence type="ECO:0000256" key="2">
    <source>
        <dbReference type="SAM" id="Phobius"/>
    </source>
</evidence>
<reference evidence="4" key="2">
    <citation type="submission" date="2021-04" db="EMBL/GenBank/DDBJ databases">
        <authorList>
            <person name="Gilroy R."/>
        </authorList>
    </citation>
    <scope>NUCLEOTIDE SEQUENCE</scope>
    <source>
        <strain evidence="4">ChiHjej12B11-14209</strain>
    </source>
</reference>
<sequence length="274" mass="28655">MDVGNQIRERRQRLGLSQEELAQRLYVSRVTISHWETGRTLPDVQSMLLLANLFGTTIDEMVRGDVDEMREMVEKDERRTRTLAVALAAVEVVAVTALAVTAVAGREYLEPALRLLLAVLALAFSVAVLASRRGRGDEGARSAAELLGAATGEPVEAARASGAALGMRVVLQVFVGLAVGIGVLVAADVLLDPATFRKLAVVLAVAATLAGSFALGRLARPTWAAAVLPALWVAGAVALGAATGGLGSPRDWFAVAGGAVVLLAFWAIGRSRRG</sequence>
<dbReference type="Proteomes" id="UP000824062">
    <property type="component" value="Unassembled WGS sequence"/>
</dbReference>
<dbReference type="SUPFAM" id="SSF47413">
    <property type="entry name" value="lambda repressor-like DNA-binding domains"/>
    <property type="match status" value="1"/>
</dbReference>
<dbReference type="PANTHER" id="PTHR46558">
    <property type="entry name" value="TRACRIPTIONAL REGULATORY PROTEIN-RELATED-RELATED"/>
    <property type="match status" value="1"/>
</dbReference>
<dbReference type="PROSITE" id="PS50943">
    <property type="entry name" value="HTH_CROC1"/>
    <property type="match status" value="1"/>
</dbReference>
<dbReference type="AlphaFoldDB" id="A0A9D2EYS5"/>
<keyword evidence="2" id="KW-0812">Transmembrane</keyword>
<accession>A0A9D2EYS5</accession>
<dbReference type="InterPro" id="IPR001387">
    <property type="entry name" value="Cro/C1-type_HTH"/>
</dbReference>
<dbReference type="Gene3D" id="1.10.260.40">
    <property type="entry name" value="lambda repressor-like DNA-binding domains"/>
    <property type="match status" value="1"/>
</dbReference>
<dbReference type="Pfam" id="PF01381">
    <property type="entry name" value="HTH_3"/>
    <property type="match status" value="1"/>
</dbReference>